<proteinExistence type="predicted"/>
<protein>
    <submittedName>
        <fullName evidence="1">Uncharacterized protein</fullName>
    </submittedName>
</protein>
<dbReference type="AlphaFoldDB" id="A0A2P2N908"/>
<sequence>MTLSRYGIGGSSNVHNLNFIFHKEVVSMTPTYDPQVTIEQLYHNTKACLSISCL</sequence>
<accession>A0A2P2N908</accession>
<organism evidence="1">
    <name type="scientific">Rhizophora mucronata</name>
    <name type="common">Asiatic mangrove</name>
    <dbReference type="NCBI Taxonomy" id="61149"/>
    <lineage>
        <taxon>Eukaryota</taxon>
        <taxon>Viridiplantae</taxon>
        <taxon>Streptophyta</taxon>
        <taxon>Embryophyta</taxon>
        <taxon>Tracheophyta</taxon>
        <taxon>Spermatophyta</taxon>
        <taxon>Magnoliopsida</taxon>
        <taxon>eudicotyledons</taxon>
        <taxon>Gunneridae</taxon>
        <taxon>Pentapetalae</taxon>
        <taxon>rosids</taxon>
        <taxon>fabids</taxon>
        <taxon>Malpighiales</taxon>
        <taxon>Rhizophoraceae</taxon>
        <taxon>Rhizophora</taxon>
    </lineage>
</organism>
<name>A0A2P2N908_RHIMU</name>
<reference evidence="1" key="1">
    <citation type="submission" date="2018-02" db="EMBL/GenBank/DDBJ databases">
        <title>Rhizophora mucronata_Transcriptome.</title>
        <authorList>
            <person name="Meera S.P."/>
            <person name="Sreeshan A."/>
            <person name="Augustine A."/>
        </authorList>
    </citation>
    <scope>NUCLEOTIDE SEQUENCE</scope>
    <source>
        <tissue evidence="1">Leaf</tissue>
    </source>
</reference>
<evidence type="ECO:0000313" key="1">
    <source>
        <dbReference type="EMBL" id="MBX38969.1"/>
    </source>
</evidence>
<dbReference type="EMBL" id="GGEC01058485">
    <property type="protein sequence ID" value="MBX38969.1"/>
    <property type="molecule type" value="Transcribed_RNA"/>
</dbReference>